<dbReference type="Proteomes" id="UP001151760">
    <property type="component" value="Unassembled WGS sequence"/>
</dbReference>
<keyword evidence="3" id="KW-1185">Reference proteome</keyword>
<comment type="caution">
    <text evidence="2">The sequence shown here is derived from an EMBL/GenBank/DDBJ whole genome shotgun (WGS) entry which is preliminary data.</text>
</comment>
<organism evidence="2 3">
    <name type="scientific">Tanacetum coccineum</name>
    <dbReference type="NCBI Taxonomy" id="301880"/>
    <lineage>
        <taxon>Eukaryota</taxon>
        <taxon>Viridiplantae</taxon>
        <taxon>Streptophyta</taxon>
        <taxon>Embryophyta</taxon>
        <taxon>Tracheophyta</taxon>
        <taxon>Spermatophyta</taxon>
        <taxon>Magnoliopsida</taxon>
        <taxon>eudicotyledons</taxon>
        <taxon>Gunneridae</taxon>
        <taxon>Pentapetalae</taxon>
        <taxon>asterids</taxon>
        <taxon>campanulids</taxon>
        <taxon>Asterales</taxon>
        <taxon>Asteraceae</taxon>
        <taxon>Asteroideae</taxon>
        <taxon>Anthemideae</taxon>
        <taxon>Anthemidinae</taxon>
        <taxon>Tanacetum</taxon>
    </lineage>
</organism>
<evidence type="ECO:0000256" key="1">
    <source>
        <dbReference type="SAM" id="MobiDB-lite"/>
    </source>
</evidence>
<gene>
    <name evidence="2" type="ORF">Tco_0748723</name>
</gene>
<reference evidence="2" key="2">
    <citation type="submission" date="2022-01" db="EMBL/GenBank/DDBJ databases">
        <authorList>
            <person name="Yamashiro T."/>
            <person name="Shiraishi A."/>
            <person name="Satake H."/>
            <person name="Nakayama K."/>
        </authorList>
    </citation>
    <scope>NUCLEOTIDE SEQUENCE</scope>
</reference>
<name>A0ABQ4YZE3_9ASTR</name>
<accession>A0ABQ4YZE3</accession>
<proteinExistence type="predicted"/>
<feature type="region of interest" description="Disordered" evidence="1">
    <location>
        <begin position="1"/>
        <end position="31"/>
    </location>
</feature>
<reference evidence="2" key="1">
    <citation type="journal article" date="2022" name="Int. J. Mol. Sci.">
        <title>Draft Genome of Tanacetum Coccineum: Genomic Comparison of Closely Related Tanacetum-Family Plants.</title>
        <authorList>
            <person name="Yamashiro T."/>
            <person name="Shiraishi A."/>
            <person name="Nakayama K."/>
            <person name="Satake H."/>
        </authorList>
    </citation>
    <scope>NUCLEOTIDE SEQUENCE</scope>
</reference>
<evidence type="ECO:0000313" key="2">
    <source>
        <dbReference type="EMBL" id="GJS82182.1"/>
    </source>
</evidence>
<dbReference type="EMBL" id="BQNB010010805">
    <property type="protein sequence ID" value="GJS82182.1"/>
    <property type="molecule type" value="Genomic_DNA"/>
</dbReference>
<protein>
    <submittedName>
        <fullName evidence="2">Uncharacterized protein</fullName>
    </submittedName>
</protein>
<feature type="compositionally biased region" description="Acidic residues" evidence="1">
    <location>
        <begin position="19"/>
        <end position="29"/>
    </location>
</feature>
<evidence type="ECO:0000313" key="3">
    <source>
        <dbReference type="Proteomes" id="UP001151760"/>
    </source>
</evidence>
<feature type="compositionally biased region" description="Basic and acidic residues" evidence="1">
    <location>
        <begin position="1"/>
        <end position="18"/>
    </location>
</feature>
<feature type="non-terminal residue" evidence="2">
    <location>
        <position position="1"/>
    </location>
</feature>
<sequence>GWRNKSLHEQWKKSHGEDPHDDDDFDDPGLSDAQMKFANTFDINLRCQLR</sequence>